<dbReference type="Proteomes" id="UP000220034">
    <property type="component" value="Unassembled WGS sequence"/>
</dbReference>
<dbReference type="InterPro" id="IPR036779">
    <property type="entry name" value="LysM_dom_sf"/>
</dbReference>
<gene>
    <name evidence="3" type="ORF">SAMN06273572_11183</name>
</gene>
<accession>A0A2C9CWB5</accession>
<keyword evidence="4" id="KW-1185">Reference proteome</keyword>
<reference evidence="4" key="1">
    <citation type="submission" date="2017-09" db="EMBL/GenBank/DDBJ databases">
        <authorList>
            <person name="Varghese N."/>
            <person name="Submissions S."/>
        </authorList>
    </citation>
    <scope>NUCLEOTIDE SEQUENCE [LARGE SCALE GENOMIC DNA]</scope>
    <source>
        <strain evidence="4">C7</strain>
    </source>
</reference>
<dbReference type="OrthoDB" id="370541at2"/>
<feature type="domain" description="LysM" evidence="2">
    <location>
        <begin position="23"/>
        <end position="73"/>
    </location>
</feature>
<organism evidence="3 4">
    <name type="scientific">Pontivivens marinum</name>
    <dbReference type="NCBI Taxonomy" id="1690039"/>
    <lineage>
        <taxon>Bacteria</taxon>
        <taxon>Pseudomonadati</taxon>
        <taxon>Pseudomonadota</taxon>
        <taxon>Alphaproteobacteria</taxon>
        <taxon>Rhodobacterales</taxon>
        <taxon>Paracoccaceae</taxon>
        <taxon>Pontivivens</taxon>
    </lineage>
</organism>
<protein>
    <submittedName>
        <fullName evidence="3">LysM domain-containing protein</fullName>
    </submittedName>
</protein>
<dbReference type="Pfam" id="PF01476">
    <property type="entry name" value="LysM"/>
    <property type="match status" value="1"/>
</dbReference>
<dbReference type="InterPro" id="IPR018392">
    <property type="entry name" value="LysM"/>
</dbReference>
<name>A0A2C9CWB5_9RHOB</name>
<sequence>MRFHLMSTCLAGSVLMAQAAIGQTVTVQSGDSLYSIAQTHLGNGTAWSELCAANSELLNGDCNRLSVGMVLSLPGQPEIEAEPAPVVEVEPAPVVETEPAPEETVEPAVEPAPAETTLQDVTYDFSTVDAEIFTAPDGFTVEHQLSDGSAQLSGNVEGAASFGLTEGISLKLPTEIELAASDNIIVVEVLARLNAPGQIDLAYSTNDVGNSGWRRFDLGTSYERLELRYRVSEIVNGKDDYLGFLPDPLNTGQVLDISFIGISVLD</sequence>
<evidence type="ECO:0000259" key="2">
    <source>
        <dbReference type="PROSITE" id="PS51782"/>
    </source>
</evidence>
<keyword evidence="1" id="KW-0732">Signal</keyword>
<dbReference type="RefSeq" id="WP_097932047.1">
    <property type="nucleotide sequence ID" value="NZ_OCTN01000011.1"/>
</dbReference>
<feature type="signal peptide" evidence="1">
    <location>
        <begin position="1"/>
        <end position="19"/>
    </location>
</feature>
<dbReference type="SMART" id="SM00257">
    <property type="entry name" value="LysM"/>
    <property type="match status" value="1"/>
</dbReference>
<evidence type="ECO:0000256" key="1">
    <source>
        <dbReference type="SAM" id="SignalP"/>
    </source>
</evidence>
<feature type="chain" id="PRO_5012451748" evidence="1">
    <location>
        <begin position="20"/>
        <end position="266"/>
    </location>
</feature>
<dbReference type="AlphaFoldDB" id="A0A2C9CWB5"/>
<dbReference type="SUPFAM" id="SSF54106">
    <property type="entry name" value="LysM domain"/>
    <property type="match status" value="1"/>
</dbReference>
<dbReference type="CDD" id="cd00118">
    <property type="entry name" value="LysM"/>
    <property type="match status" value="1"/>
</dbReference>
<dbReference type="Gene3D" id="3.10.350.10">
    <property type="entry name" value="LysM domain"/>
    <property type="match status" value="1"/>
</dbReference>
<dbReference type="PROSITE" id="PS51782">
    <property type="entry name" value="LYSM"/>
    <property type="match status" value="1"/>
</dbReference>
<proteinExistence type="predicted"/>
<dbReference type="EMBL" id="OCTN01000011">
    <property type="protein sequence ID" value="SOH95503.1"/>
    <property type="molecule type" value="Genomic_DNA"/>
</dbReference>
<evidence type="ECO:0000313" key="3">
    <source>
        <dbReference type="EMBL" id="SOH95503.1"/>
    </source>
</evidence>
<evidence type="ECO:0000313" key="4">
    <source>
        <dbReference type="Proteomes" id="UP000220034"/>
    </source>
</evidence>